<evidence type="ECO:0000259" key="2">
    <source>
        <dbReference type="SMART" id="SM00458"/>
    </source>
</evidence>
<dbReference type="SUPFAM" id="SSF50370">
    <property type="entry name" value="Ricin B-like lectins"/>
    <property type="match status" value="1"/>
</dbReference>
<dbReference type="GO" id="GO:0045493">
    <property type="term" value="P:xylan catabolic process"/>
    <property type="evidence" value="ECO:0007669"/>
    <property type="project" value="UniProtKB-KW"/>
</dbReference>
<dbReference type="Pfam" id="PF00652">
    <property type="entry name" value="Ricin_B_lectin"/>
    <property type="match status" value="1"/>
</dbReference>
<evidence type="ECO:0000256" key="1">
    <source>
        <dbReference type="SAM" id="SignalP"/>
    </source>
</evidence>
<accession>A0A369K5Y4</accession>
<evidence type="ECO:0000313" key="4">
    <source>
        <dbReference type="Proteomes" id="UP000076154"/>
    </source>
</evidence>
<dbReference type="SUPFAM" id="SSF49870">
    <property type="entry name" value="Osmotin, thaumatin-like protein"/>
    <property type="match status" value="1"/>
</dbReference>
<proteinExistence type="predicted"/>
<keyword evidence="1" id="KW-0732">Signal</keyword>
<dbReference type="InterPro" id="IPR037176">
    <property type="entry name" value="Osmotin/thaumatin-like_sf"/>
</dbReference>
<protein>
    <submittedName>
        <fullName evidence="3">Endo-1,4-beta-xylanase A</fullName>
    </submittedName>
</protein>
<feature type="domain" description="Ricin B lectin" evidence="2">
    <location>
        <begin position="185"/>
        <end position="315"/>
    </location>
</feature>
<dbReference type="OrthoDB" id="4781at2759"/>
<gene>
    <name evidence="3" type="primary">xlnA_2</name>
    <name evidence="3" type="ORF">Hypma_004439</name>
</gene>
<dbReference type="PROSITE" id="PS50231">
    <property type="entry name" value="RICIN_B_LECTIN"/>
    <property type="match status" value="1"/>
</dbReference>
<reference evidence="3" key="1">
    <citation type="submission" date="2018-04" db="EMBL/GenBank/DDBJ databases">
        <title>Whole genome sequencing of Hypsizygus marmoreus.</title>
        <authorList>
            <person name="Choi I.-G."/>
            <person name="Min B."/>
            <person name="Kim J.-G."/>
            <person name="Kim S."/>
            <person name="Oh Y.-L."/>
            <person name="Kong W.-S."/>
            <person name="Park H."/>
            <person name="Jeong J."/>
            <person name="Song E.-S."/>
        </authorList>
    </citation>
    <scope>NUCLEOTIDE SEQUENCE [LARGE SCALE GENOMIC DNA]</scope>
    <source>
        <strain evidence="3">51987-8</strain>
    </source>
</reference>
<dbReference type="InterPro" id="IPR035992">
    <property type="entry name" value="Ricin_B-like_lectins"/>
</dbReference>
<organism evidence="3 4">
    <name type="scientific">Hypsizygus marmoreus</name>
    <name type="common">White beech mushroom</name>
    <name type="synonym">Agaricus marmoreus</name>
    <dbReference type="NCBI Taxonomy" id="39966"/>
    <lineage>
        <taxon>Eukaryota</taxon>
        <taxon>Fungi</taxon>
        <taxon>Dikarya</taxon>
        <taxon>Basidiomycota</taxon>
        <taxon>Agaricomycotina</taxon>
        <taxon>Agaricomycetes</taxon>
        <taxon>Agaricomycetidae</taxon>
        <taxon>Agaricales</taxon>
        <taxon>Tricholomatineae</taxon>
        <taxon>Lyophyllaceae</taxon>
        <taxon>Hypsizygus</taxon>
    </lineage>
</organism>
<sequence>MDRPPWPTMISALLLVLTAPALLVSAARQITITNKCPSTITIYRNGNSQGSLSSGSSSTSSVSNNFNGFYYTNANGGSSSGADTTRAGFYGQSGYYYLVTDPNGFNTAVTITPRRSRSGGFCVPASCSSLTCSTAYMSPPTSFPQPSNIPPRVPLYSCPSSNNNVGYTITFCPNGNFPPKPPVSTTEIHPNGNTKKCLDIRGAKYANGTPVQIYDCNGTGAQKWQIQDGSTTVRAGNTNFCLDAGSNPANGIKMKIWTCYKGVAAQSWDYTNSNQIRLAGQGQNQCLDLTGGSTQNGNQLQTWQCSNGNNNQIWTD</sequence>
<dbReference type="Proteomes" id="UP000076154">
    <property type="component" value="Unassembled WGS sequence"/>
</dbReference>
<dbReference type="SMART" id="SM00458">
    <property type="entry name" value="RICIN"/>
    <property type="match status" value="1"/>
</dbReference>
<comment type="caution">
    <text evidence="3">The sequence shown here is derived from an EMBL/GenBank/DDBJ whole genome shotgun (WGS) entry which is preliminary data.</text>
</comment>
<feature type="signal peptide" evidence="1">
    <location>
        <begin position="1"/>
        <end position="26"/>
    </location>
</feature>
<name>A0A369K5Y4_HYPMA</name>
<dbReference type="InterPro" id="IPR000772">
    <property type="entry name" value="Ricin_B_lectin"/>
</dbReference>
<dbReference type="GO" id="GO:0016798">
    <property type="term" value="F:hydrolase activity, acting on glycosyl bonds"/>
    <property type="evidence" value="ECO:0007669"/>
    <property type="project" value="UniProtKB-KW"/>
</dbReference>
<keyword evidence="4" id="KW-1185">Reference proteome</keyword>
<dbReference type="InParanoid" id="A0A369K5Y4"/>
<dbReference type="CDD" id="cd00161">
    <property type="entry name" value="beta-trefoil_Ricin-like"/>
    <property type="match status" value="1"/>
</dbReference>
<dbReference type="AlphaFoldDB" id="A0A369K5Y4"/>
<evidence type="ECO:0000313" key="3">
    <source>
        <dbReference type="EMBL" id="RDB27204.1"/>
    </source>
</evidence>
<dbReference type="EMBL" id="LUEZ02000017">
    <property type="protein sequence ID" value="RDB27204.1"/>
    <property type="molecule type" value="Genomic_DNA"/>
</dbReference>
<dbReference type="Gene3D" id="2.80.10.50">
    <property type="match status" value="2"/>
</dbReference>
<feature type="chain" id="PRO_5016976061" evidence="1">
    <location>
        <begin position="27"/>
        <end position="316"/>
    </location>
</feature>